<dbReference type="Proteomes" id="UP000587527">
    <property type="component" value="Unassembled WGS sequence"/>
</dbReference>
<dbReference type="AlphaFoldDB" id="A0A841BR01"/>
<dbReference type="EMBL" id="JACHMN010000002">
    <property type="protein sequence ID" value="MBB5869619.1"/>
    <property type="molecule type" value="Genomic_DNA"/>
</dbReference>
<evidence type="ECO:0000256" key="1">
    <source>
        <dbReference type="SAM" id="Phobius"/>
    </source>
</evidence>
<keyword evidence="1" id="KW-0812">Transmembrane</keyword>
<gene>
    <name evidence="2" type="ORF">F4553_002998</name>
</gene>
<name>A0A841BR01_9ACTN</name>
<protein>
    <submittedName>
        <fullName evidence="2">Uncharacterized protein</fullName>
    </submittedName>
</protein>
<evidence type="ECO:0000313" key="3">
    <source>
        <dbReference type="Proteomes" id="UP000587527"/>
    </source>
</evidence>
<dbReference type="RefSeq" id="WP_184836361.1">
    <property type="nucleotide sequence ID" value="NZ_JACHMN010000002.1"/>
</dbReference>
<proteinExistence type="predicted"/>
<reference evidence="2 3" key="1">
    <citation type="submission" date="2020-08" db="EMBL/GenBank/DDBJ databases">
        <title>Sequencing the genomes of 1000 actinobacteria strains.</title>
        <authorList>
            <person name="Klenk H.-P."/>
        </authorList>
    </citation>
    <scope>NUCLEOTIDE SEQUENCE [LARGE SCALE GENOMIC DNA]</scope>
    <source>
        <strain evidence="2 3">DSM 45362</strain>
    </source>
</reference>
<organism evidence="2 3">
    <name type="scientific">Allocatelliglobosispora scoriae</name>
    <dbReference type="NCBI Taxonomy" id="643052"/>
    <lineage>
        <taxon>Bacteria</taxon>
        <taxon>Bacillati</taxon>
        <taxon>Actinomycetota</taxon>
        <taxon>Actinomycetes</taxon>
        <taxon>Micromonosporales</taxon>
        <taxon>Micromonosporaceae</taxon>
        <taxon>Allocatelliglobosispora</taxon>
    </lineage>
</organism>
<sequence length="61" mass="6470">MLLKMTVALSTRIQELTSPTRREAGEGPVPYVIMVTVIAIGAAAIAAVLITYANTRLTTLP</sequence>
<keyword evidence="3" id="KW-1185">Reference proteome</keyword>
<feature type="transmembrane region" description="Helical" evidence="1">
    <location>
        <begin position="31"/>
        <end position="53"/>
    </location>
</feature>
<keyword evidence="1" id="KW-1133">Transmembrane helix</keyword>
<keyword evidence="1" id="KW-0472">Membrane</keyword>
<evidence type="ECO:0000313" key="2">
    <source>
        <dbReference type="EMBL" id="MBB5869619.1"/>
    </source>
</evidence>
<accession>A0A841BR01</accession>
<comment type="caution">
    <text evidence="2">The sequence shown here is derived from an EMBL/GenBank/DDBJ whole genome shotgun (WGS) entry which is preliminary data.</text>
</comment>